<evidence type="ECO:0000313" key="2">
    <source>
        <dbReference type="RefSeq" id="XP_016447089.1"/>
    </source>
</evidence>
<evidence type="ECO:0000259" key="1">
    <source>
        <dbReference type="PROSITE" id="PS50878"/>
    </source>
</evidence>
<organism evidence="2">
    <name type="scientific">Nicotiana tabacum</name>
    <name type="common">Common tobacco</name>
    <dbReference type="NCBI Taxonomy" id="4097"/>
    <lineage>
        <taxon>Eukaryota</taxon>
        <taxon>Viridiplantae</taxon>
        <taxon>Streptophyta</taxon>
        <taxon>Embryophyta</taxon>
        <taxon>Tracheophyta</taxon>
        <taxon>Spermatophyta</taxon>
        <taxon>Magnoliopsida</taxon>
        <taxon>eudicotyledons</taxon>
        <taxon>Gunneridae</taxon>
        <taxon>Pentapetalae</taxon>
        <taxon>asterids</taxon>
        <taxon>lamiids</taxon>
        <taxon>Solanales</taxon>
        <taxon>Solanaceae</taxon>
        <taxon>Nicotianoideae</taxon>
        <taxon>Nicotianeae</taxon>
        <taxon>Nicotiana</taxon>
    </lineage>
</organism>
<name>A0A1S3Y4K0_TOBAC</name>
<proteinExistence type="predicted"/>
<sequence>MSYFININGSPAIPFDTRRGVRQRDPMSPLLFVLAMEYLTSSLKNLKDQPNFNYHPRCEKLSIIQLSFADDLLLFCRGDRVFVQLLYECFNSFSQASGLVANQNKSSIYFGGVSNVVQQEITQITGLTQIFPLPKKIIQQVEGICRKFLWTGDTSSSKKALVA</sequence>
<gene>
    <name evidence="2" type="primary">LOC107772114</name>
</gene>
<dbReference type="PANTHER" id="PTHR33116">
    <property type="entry name" value="REVERSE TRANSCRIPTASE ZINC-BINDING DOMAIN-CONTAINING PROTEIN-RELATED-RELATED"/>
    <property type="match status" value="1"/>
</dbReference>
<protein>
    <recommendedName>
        <fullName evidence="1">Reverse transcriptase domain-containing protein</fullName>
    </recommendedName>
</protein>
<reference evidence="2" key="1">
    <citation type="submission" date="2025-08" db="UniProtKB">
        <authorList>
            <consortium name="RefSeq"/>
        </authorList>
    </citation>
    <scope>IDENTIFICATION</scope>
</reference>
<dbReference type="STRING" id="4097.A0A1S3Y4K0"/>
<dbReference type="OrthoDB" id="1302981at2759"/>
<accession>A0A1S3Y4K0</accession>
<dbReference type="KEGG" id="nta:107772114"/>
<dbReference type="AlphaFoldDB" id="A0A1S3Y4K0"/>
<dbReference type="PANTHER" id="PTHR33116:SF66">
    <property type="entry name" value="REVERSE TRANSCRIPTASE ZINC-BINDING DOMAIN-CONTAINING PROTEIN"/>
    <property type="match status" value="1"/>
</dbReference>
<dbReference type="RefSeq" id="XP_016447089.1">
    <property type="nucleotide sequence ID" value="XM_016591603.1"/>
</dbReference>
<dbReference type="Pfam" id="PF00078">
    <property type="entry name" value="RVT_1"/>
    <property type="match status" value="1"/>
</dbReference>
<feature type="domain" description="Reverse transcriptase" evidence="1">
    <location>
        <begin position="1"/>
        <end position="129"/>
    </location>
</feature>
<dbReference type="PaxDb" id="4097-A0A1S3Y4K0"/>
<dbReference type="InterPro" id="IPR000477">
    <property type="entry name" value="RT_dom"/>
</dbReference>
<dbReference type="PROSITE" id="PS50878">
    <property type="entry name" value="RT_POL"/>
    <property type="match status" value="1"/>
</dbReference>